<dbReference type="EMBL" id="JAPEQV010000005">
    <property type="protein sequence ID" value="MDF2312415.1"/>
    <property type="molecule type" value="Genomic_DNA"/>
</dbReference>
<keyword evidence="2" id="KW-0560">Oxidoreductase</keyword>
<proteinExistence type="inferred from homology"/>
<accession>A0A2I0Z8V5</accession>
<evidence type="ECO:0000313" key="5">
    <source>
        <dbReference type="EMBL" id="RMW51926.1"/>
    </source>
</evidence>
<dbReference type="EMBL" id="PVOB01000459">
    <property type="protein sequence ID" value="PRO84552.1"/>
    <property type="molecule type" value="Genomic_DNA"/>
</dbReference>
<dbReference type="Proteomes" id="UP000276249">
    <property type="component" value="Unassembled WGS sequence"/>
</dbReference>
<dbReference type="EMBL" id="RDCL01000095">
    <property type="protein sequence ID" value="RMW51926.1"/>
    <property type="molecule type" value="Genomic_DNA"/>
</dbReference>
<dbReference type="GO" id="GO:0016491">
    <property type="term" value="F:oxidoreductase activity"/>
    <property type="evidence" value="ECO:0007669"/>
    <property type="project" value="UniProtKB-KW"/>
</dbReference>
<dbReference type="SUPFAM" id="SSF89733">
    <property type="entry name" value="L-sulfolactate dehydrogenase-like"/>
    <property type="match status" value="1"/>
</dbReference>
<dbReference type="InterPro" id="IPR036111">
    <property type="entry name" value="Mal/L-sulfo/L-lacto_DH-like_sf"/>
</dbReference>
<evidence type="ECO:0000256" key="2">
    <source>
        <dbReference type="ARBA" id="ARBA00023002"/>
    </source>
</evidence>
<evidence type="ECO:0000313" key="3">
    <source>
        <dbReference type="EMBL" id="MDF2312415.1"/>
    </source>
</evidence>
<dbReference type="GeneID" id="49393363"/>
<dbReference type="Gene3D" id="3.30.1370.60">
    <property type="entry name" value="Hypothetical oxidoreductase yiak, domain 2"/>
    <property type="match status" value="1"/>
</dbReference>
<dbReference type="Gene3D" id="1.10.1530.10">
    <property type="match status" value="1"/>
</dbReference>
<evidence type="ECO:0000313" key="4">
    <source>
        <dbReference type="EMBL" id="PRO84552.1"/>
    </source>
</evidence>
<evidence type="ECO:0000313" key="10">
    <source>
        <dbReference type="Proteomes" id="UP001151834"/>
    </source>
</evidence>
<comment type="similarity">
    <text evidence="1">Belongs to the LDH2/MDH2 oxidoreductase family.</text>
</comment>
<evidence type="ECO:0000313" key="7">
    <source>
        <dbReference type="Proteomes" id="UP000238378"/>
    </source>
</evidence>
<dbReference type="OrthoDB" id="9769447at2"/>
<dbReference type="KEGG" id="lpg:BB562_11885"/>
<organism evidence="3 10">
    <name type="scientific">Lactiplantibacillus pentosus</name>
    <name type="common">Lactobacillus pentosus</name>
    <dbReference type="NCBI Taxonomy" id="1589"/>
    <lineage>
        <taxon>Bacteria</taxon>
        <taxon>Bacillati</taxon>
        <taxon>Bacillota</taxon>
        <taxon>Bacilli</taxon>
        <taxon>Lactobacillales</taxon>
        <taxon>Lactobacillaceae</taxon>
        <taxon>Lactiplantibacillus</taxon>
    </lineage>
</organism>
<reference evidence="3" key="4">
    <citation type="journal article" date="2023" name="Front Nutr">
        <title>Lactiplantibacillus pentosus P2020 protects the hyperuricemia and renal inflammation in mice.</title>
        <authorList>
            <person name="Wang Z."/>
            <person name="Song L."/>
            <person name="Li X."/>
            <person name="Xiao Y."/>
            <person name="Huang Y."/>
            <person name="Zhang Y."/>
            <person name="Li J."/>
            <person name="Li M."/>
            <person name="Ren Z."/>
        </authorList>
    </citation>
    <scope>NUCLEOTIDE SEQUENCE</scope>
    <source>
        <strain evidence="3">P2000</strain>
    </source>
</reference>
<evidence type="ECO:0000313" key="9">
    <source>
        <dbReference type="Proteomes" id="UP000281061"/>
    </source>
</evidence>
<dbReference type="Proteomes" id="UP000238378">
    <property type="component" value="Unassembled WGS sequence"/>
</dbReference>
<dbReference type="Pfam" id="PF02615">
    <property type="entry name" value="Ldh_2"/>
    <property type="match status" value="1"/>
</dbReference>
<gene>
    <name evidence="4" type="ORF">C6Y08_19060</name>
    <name evidence="5" type="ORF">D6U17_15415</name>
    <name evidence="6" type="ORF">D6U18_00100</name>
    <name evidence="3" type="ORF">OOJ94_06280</name>
</gene>
<name>A0A2I0Z8V5_LACPE</name>
<dbReference type="PANTHER" id="PTHR11091:SF0">
    <property type="entry name" value="MALATE DEHYDROGENASE"/>
    <property type="match status" value="1"/>
</dbReference>
<evidence type="ECO:0000313" key="6">
    <source>
        <dbReference type="EMBL" id="RMW53413.1"/>
    </source>
</evidence>
<dbReference type="Proteomes" id="UP000281061">
    <property type="component" value="Unassembled WGS sequence"/>
</dbReference>
<comment type="caution">
    <text evidence="3">The sequence shown here is derived from an EMBL/GenBank/DDBJ whole genome shotgun (WGS) entry which is preliminary data.</text>
</comment>
<dbReference type="Proteomes" id="UP001151834">
    <property type="component" value="Unassembled WGS sequence"/>
</dbReference>
<reference evidence="8 9" key="2">
    <citation type="submission" date="2018-10" db="EMBL/GenBank/DDBJ databases">
        <title>Genome sequences of five Lactobacillus pentosus strains isolated from brines of traditionally fermented spanish-style green table olives and differences between them.</title>
        <authorList>
            <person name="Jimenez Diaz R."/>
        </authorList>
    </citation>
    <scope>NUCLEOTIDE SEQUENCE [LARGE SCALE GENOMIC DNA]</scope>
    <source>
        <strain evidence="6 8">IG10</strain>
        <strain evidence="5 9">IG8</strain>
    </source>
</reference>
<dbReference type="PANTHER" id="PTHR11091">
    <property type="entry name" value="OXIDOREDUCTASE-RELATED"/>
    <property type="match status" value="1"/>
</dbReference>
<reference evidence="3" key="3">
    <citation type="submission" date="2022-11" db="EMBL/GenBank/DDBJ databases">
        <authorList>
            <person name="Wang Z."/>
        </authorList>
    </citation>
    <scope>NUCLEOTIDE SEQUENCE</scope>
    <source>
        <strain evidence="3">P2000</strain>
    </source>
</reference>
<protein>
    <submittedName>
        <fullName evidence="3">Ldh family oxidoreductase</fullName>
    </submittedName>
</protein>
<dbReference type="RefSeq" id="WP_050338960.1">
    <property type="nucleotide sequence ID" value="NZ_BJZC01000011.1"/>
</dbReference>
<dbReference type="InterPro" id="IPR043143">
    <property type="entry name" value="Mal/L-sulf/L-lact_DH-like_NADP"/>
</dbReference>
<sequence length="366" mass="39588">MRISAEAERQFLEAVFKAQQFSAKDGALLADTLVDADLRGISSHGIQRLAWYTRMIQDHTLEPAHQPKILNETPTSLLIDANQSMGQIASAFAMNKLIEKTKKLGVSLAVIRNSNHFGTAGYYSRMACKAGLIGISTTNTRPLVVPTNATEAFLGSNALAFTFPADPHPFVFDGATAVVSSGKIQVLAKKGAQIPGDWAVDEHRNVLHDAQTVEDNLAKIAFSEDRPGGGVLTLGGPDEVNSNYKGFGNSLIIELLTGILAQGSLSADTNTGKHDFSQFFMTIDPALFGDPDVLKANVTTMFDRIRHLKHLPGTKIMIPGDREYRHYDENLVQGVSIDPQTLTEMQQVGAQFGVAVPAELKASLND</sequence>
<dbReference type="EMBL" id="RDCJ01000005">
    <property type="protein sequence ID" value="RMW53413.1"/>
    <property type="molecule type" value="Genomic_DNA"/>
</dbReference>
<keyword evidence="7" id="KW-1185">Reference proteome</keyword>
<evidence type="ECO:0000313" key="8">
    <source>
        <dbReference type="Proteomes" id="UP000276249"/>
    </source>
</evidence>
<dbReference type="AlphaFoldDB" id="A0A2I0Z8V5"/>
<dbReference type="InterPro" id="IPR043144">
    <property type="entry name" value="Mal/L-sulf/L-lact_DH-like_ah"/>
</dbReference>
<evidence type="ECO:0000256" key="1">
    <source>
        <dbReference type="ARBA" id="ARBA00006056"/>
    </source>
</evidence>
<dbReference type="InterPro" id="IPR003767">
    <property type="entry name" value="Malate/L-lactate_DH-like"/>
</dbReference>
<reference evidence="4 7" key="1">
    <citation type="submission" date="2018-03" db="EMBL/GenBank/DDBJ databases">
        <title>Draft Genome Sequences of six Lactobacillus pentosus Strains Isolated from Brines of Traditionally Fermented Spanish-Style Green Table Olives.</title>
        <authorList>
            <person name="Calero-Delgado B."/>
            <person name="Martin-Platero A.M."/>
            <person name="Perez-Pulido A.J."/>
            <person name="Benitez-Cabello A."/>
            <person name="Casimiro-Soriguer C.S."/>
            <person name="Martinez-Bueno M."/>
            <person name="Arroyo-Lopez F.N."/>
            <person name="Rodriguez-Gomez F."/>
            <person name="Bautista-Gallego J."/>
            <person name="Garrido-Fernandez A."/>
            <person name="Jimenez-Diaz R."/>
        </authorList>
    </citation>
    <scope>NUCLEOTIDE SEQUENCE [LARGE SCALE GENOMIC DNA]</scope>
    <source>
        <strain evidence="4 7">IG2</strain>
    </source>
</reference>